<dbReference type="PROSITE" id="PS00769">
    <property type="entry name" value="TRANSTHYRETIN_2"/>
    <property type="match status" value="1"/>
</dbReference>
<feature type="binding site" evidence="7">
    <location>
        <position position="45"/>
    </location>
    <ligand>
        <name>substrate</name>
    </ligand>
</feature>
<dbReference type="PANTHER" id="PTHR10395">
    <property type="entry name" value="URICASE AND TRANSTHYRETIN-RELATED"/>
    <property type="match status" value="1"/>
</dbReference>
<dbReference type="InterPro" id="IPR023416">
    <property type="entry name" value="Transthyretin/HIU_hydrolase_d"/>
</dbReference>
<comment type="function">
    <text evidence="2">Catalyzes the hydrolysis of 5-hydroxyisourate (HIU) to 2-oxo-4-hydroxy-4-carboxy-5-ureidoimidazoline (OHCU).</text>
</comment>
<evidence type="ECO:0000256" key="1">
    <source>
        <dbReference type="ARBA" id="ARBA00001043"/>
    </source>
</evidence>
<keyword evidence="6 8" id="KW-0378">Hydrolase</keyword>
<dbReference type="InterPro" id="IPR036817">
    <property type="entry name" value="Transthyretin/HIU_hydrolase_sf"/>
</dbReference>
<dbReference type="InterPro" id="IPR014306">
    <property type="entry name" value="Hydroxyisourate_hydrolase"/>
</dbReference>
<dbReference type="SUPFAM" id="SSF49472">
    <property type="entry name" value="Transthyretin (synonym: prealbumin)"/>
    <property type="match status" value="1"/>
</dbReference>
<organism evidence="10 11">
    <name type="scientific">Adhaeretor mobilis</name>
    <dbReference type="NCBI Taxonomy" id="1930276"/>
    <lineage>
        <taxon>Bacteria</taxon>
        <taxon>Pseudomonadati</taxon>
        <taxon>Planctomycetota</taxon>
        <taxon>Planctomycetia</taxon>
        <taxon>Pirellulales</taxon>
        <taxon>Lacipirellulaceae</taxon>
        <taxon>Adhaeretor</taxon>
    </lineage>
</organism>
<dbReference type="EMBL" id="CP036263">
    <property type="protein sequence ID" value="QDS97104.1"/>
    <property type="molecule type" value="Genomic_DNA"/>
</dbReference>
<gene>
    <name evidence="10" type="primary">hiuH</name>
    <name evidence="10" type="ORF">HG15A2_03640</name>
</gene>
<dbReference type="AlphaFoldDB" id="A0A517MQF5"/>
<dbReference type="InterPro" id="IPR023419">
    <property type="entry name" value="Transthyretin_CS"/>
</dbReference>
<dbReference type="OrthoDB" id="9792386at2"/>
<name>A0A517MQF5_9BACT</name>
<dbReference type="EC" id="3.5.2.17" evidence="8"/>
<dbReference type="GO" id="GO:0006144">
    <property type="term" value="P:purine nucleobase metabolic process"/>
    <property type="evidence" value="ECO:0007669"/>
    <property type="project" value="UniProtKB-KW"/>
</dbReference>
<evidence type="ECO:0000259" key="9">
    <source>
        <dbReference type="SMART" id="SM00095"/>
    </source>
</evidence>
<dbReference type="Proteomes" id="UP000319852">
    <property type="component" value="Chromosome"/>
</dbReference>
<accession>A0A517MQF5</accession>
<evidence type="ECO:0000256" key="2">
    <source>
        <dbReference type="ARBA" id="ARBA00002704"/>
    </source>
</evidence>
<keyword evidence="11" id="KW-1185">Reference proteome</keyword>
<dbReference type="InterPro" id="IPR000895">
    <property type="entry name" value="Transthyretin/HIU_hydrolase"/>
</dbReference>
<dbReference type="PANTHER" id="PTHR10395:SF7">
    <property type="entry name" value="5-HYDROXYISOURATE HYDROLASE"/>
    <property type="match status" value="1"/>
</dbReference>
<evidence type="ECO:0000256" key="5">
    <source>
        <dbReference type="ARBA" id="ARBA00022631"/>
    </source>
</evidence>
<comment type="catalytic activity">
    <reaction evidence="1 8">
        <text>5-hydroxyisourate + H2O = 5-hydroxy-2-oxo-4-ureido-2,5-dihydro-1H-imidazole-5-carboxylate + H(+)</text>
        <dbReference type="Rhea" id="RHEA:23736"/>
        <dbReference type="ChEBI" id="CHEBI:15377"/>
        <dbReference type="ChEBI" id="CHEBI:15378"/>
        <dbReference type="ChEBI" id="CHEBI:18072"/>
        <dbReference type="ChEBI" id="CHEBI:58639"/>
        <dbReference type="EC" id="3.5.2.17"/>
    </reaction>
</comment>
<evidence type="ECO:0000256" key="4">
    <source>
        <dbReference type="ARBA" id="ARBA00011881"/>
    </source>
</evidence>
<evidence type="ECO:0000256" key="3">
    <source>
        <dbReference type="ARBA" id="ARBA00009850"/>
    </source>
</evidence>
<dbReference type="CDD" id="cd05822">
    <property type="entry name" value="TLP_HIUase"/>
    <property type="match status" value="1"/>
</dbReference>
<dbReference type="SMART" id="SM00095">
    <property type="entry name" value="TR_THY"/>
    <property type="match status" value="1"/>
</dbReference>
<evidence type="ECO:0000256" key="7">
    <source>
        <dbReference type="PIRSR" id="PIRSR600895-51"/>
    </source>
</evidence>
<dbReference type="GO" id="GO:0033971">
    <property type="term" value="F:hydroxyisourate hydrolase activity"/>
    <property type="evidence" value="ECO:0007669"/>
    <property type="project" value="UniProtKB-EC"/>
</dbReference>
<evidence type="ECO:0000256" key="8">
    <source>
        <dbReference type="RuleBase" id="RU361270"/>
    </source>
</evidence>
<comment type="subunit">
    <text evidence="4 8">Homotetramer.</text>
</comment>
<dbReference type="Pfam" id="PF00576">
    <property type="entry name" value="Transthyretin"/>
    <property type="match status" value="1"/>
</dbReference>
<evidence type="ECO:0000313" key="11">
    <source>
        <dbReference type="Proteomes" id="UP000319852"/>
    </source>
</evidence>
<reference evidence="10 11" key="1">
    <citation type="submission" date="2019-02" db="EMBL/GenBank/DDBJ databases">
        <title>Deep-cultivation of Planctomycetes and their phenomic and genomic characterization uncovers novel biology.</title>
        <authorList>
            <person name="Wiegand S."/>
            <person name="Jogler M."/>
            <person name="Boedeker C."/>
            <person name="Pinto D."/>
            <person name="Vollmers J."/>
            <person name="Rivas-Marin E."/>
            <person name="Kohn T."/>
            <person name="Peeters S.H."/>
            <person name="Heuer A."/>
            <person name="Rast P."/>
            <person name="Oberbeckmann S."/>
            <person name="Bunk B."/>
            <person name="Jeske O."/>
            <person name="Meyerdierks A."/>
            <person name="Storesund J.E."/>
            <person name="Kallscheuer N."/>
            <person name="Luecker S."/>
            <person name="Lage O.M."/>
            <person name="Pohl T."/>
            <person name="Merkel B.J."/>
            <person name="Hornburger P."/>
            <person name="Mueller R.-W."/>
            <person name="Bruemmer F."/>
            <person name="Labrenz M."/>
            <person name="Spormann A.M."/>
            <person name="Op den Camp H."/>
            <person name="Overmann J."/>
            <person name="Amann R."/>
            <person name="Jetten M.S.M."/>
            <person name="Mascher T."/>
            <person name="Medema M.H."/>
            <person name="Devos D.P."/>
            <person name="Kaster A.-K."/>
            <person name="Ovreas L."/>
            <person name="Rohde M."/>
            <person name="Galperin M.Y."/>
            <person name="Jogler C."/>
        </authorList>
    </citation>
    <scope>NUCLEOTIDE SEQUENCE [LARGE SCALE GENOMIC DNA]</scope>
    <source>
        <strain evidence="10 11">HG15A2</strain>
    </source>
</reference>
<evidence type="ECO:0000256" key="6">
    <source>
        <dbReference type="ARBA" id="ARBA00022801"/>
    </source>
</evidence>
<dbReference type="KEGG" id="amob:HG15A2_03640"/>
<sequence length="112" mass="12119">MSPITTHVLDISLGKPAAGIVAILLQDDKGHETELARGTTNADGRIADLLPEGEAAAGVYRLRFEVADYFKQQDTPSFYPHVDIAFEVTNGGGHYHVPLLLSPFGYSTYRGS</sequence>
<evidence type="ECO:0000313" key="10">
    <source>
        <dbReference type="EMBL" id="QDS97104.1"/>
    </source>
</evidence>
<dbReference type="NCBIfam" id="TIGR02962">
    <property type="entry name" value="hdxy_isourate"/>
    <property type="match status" value="1"/>
</dbReference>
<protein>
    <recommendedName>
        <fullName evidence="8">5-hydroxyisourate hydrolase</fullName>
        <shortName evidence="8">HIU hydrolase</shortName>
        <shortName evidence="8">HIUHase</shortName>
        <ecNumber evidence="8">3.5.2.17</ecNumber>
    </recommendedName>
</protein>
<proteinExistence type="inferred from homology"/>
<dbReference type="Gene3D" id="2.60.40.180">
    <property type="entry name" value="Transthyretin/hydroxyisourate hydrolase domain"/>
    <property type="match status" value="1"/>
</dbReference>
<feature type="binding site" evidence="7">
    <location>
        <position position="109"/>
    </location>
    <ligand>
        <name>substrate</name>
    </ligand>
</feature>
<comment type="similarity">
    <text evidence="3 8">Belongs to the transthyretin family. 5-hydroxyisourate hydrolase subfamily.</text>
</comment>
<keyword evidence="5 8" id="KW-0659">Purine metabolism</keyword>
<feature type="domain" description="Transthyretin/hydroxyisourate hydrolase" evidence="9">
    <location>
        <begin position="1"/>
        <end position="111"/>
    </location>
</feature>
<feature type="binding site" evidence="7">
    <location>
        <position position="7"/>
    </location>
    <ligand>
        <name>substrate</name>
    </ligand>
</feature>
<dbReference type="RefSeq" id="WP_145057221.1">
    <property type="nucleotide sequence ID" value="NZ_CP036263.1"/>
</dbReference>
<dbReference type="PRINTS" id="PR00189">
    <property type="entry name" value="TRNSTHYRETIN"/>
</dbReference>